<evidence type="ECO:0000259" key="2">
    <source>
        <dbReference type="PROSITE" id="PS51371"/>
    </source>
</evidence>
<dbReference type="PROSITE" id="PS51371">
    <property type="entry name" value="CBS"/>
    <property type="match status" value="1"/>
</dbReference>
<keyword evidence="4" id="KW-1185">Reference proteome</keyword>
<dbReference type="Proteomes" id="UP000237640">
    <property type="component" value="Unassembled WGS sequence"/>
</dbReference>
<reference evidence="3 4" key="1">
    <citation type="submission" date="2018-03" db="EMBL/GenBank/DDBJ databases">
        <title>Genomic Encyclopedia of Archaeal and Bacterial Type Strains, Phase II (KMG-II): from individual species to whole genera.</title>
        <authorList>
            <person name="Goeker M."/>
        </authorList>
    </citation>
    <scope>NUCLEOTIDE SEQUENCE [LARGE SCALE GENOMIC DNA]</scope>
    <source>
        <strain evidence="3 4">DSM 25027</strain>
    </source>
</reference>
<evidence type="ECO:0000313" key="3">
    <source>
        <dbReference type="EMBL" id="PRX57784.1"/>
    </source>
</evidence>
<dbReference type="OrthoDB" id="1523762at2"/>
<proteinExistence type="predicted"/>
<keyword evidence="1" id="KW-0129">CBS domain</keyword>
<accession>A0A2T0MJM7</accession>
<comment type="caution">
    <text evidence="3">The sequence shown here is derived from an EMBL/GenBank/DDBJ whole genome shotgun (WGS) entry which is preliminary data.</text>
</comment>
<dbReference type="AlphaFoldDB" id="A0A2T0MJM7"/>
<evidence type="ECO:0000256" key="1">
    <source>
        <dbReference type="PROSITE-ProRule" id="PRU00703"/>
    </source>
</evidence>
<dbReference type="InterPro" id="IPR000644">
    <property type="entry name" value="CBS_dom"/>
</dbReference>
<dbReference type="RefSeq" id="WP_106144652.1">
    <property type="nucleotide sequence ID" value="NZ_PVYX01000001.1"/>
</dbReference>
<protein>
    <submittedName>
        <fullName evidence="3">CBS domain protein</fullName>
    </submittedName>
</protein>
<name>A0A2T0MJM7_9FLAO</name>
<organism evidence="3 4">
    <name type="scientific">Flagellimonas meridianipacifica</name>
    <dbReference type="NCBI Taxonomy" id="1080225"/>
    <lineage>
        <taxon>Bacteria</taxon>
        <taxon>Pseudomonadati</taxon>
        <taxon>Bacteroidota</taxon>
        <taxon>Flavobacteriia</taxon>
        <taxon>Flavobacteriales</taxon>
        <taxon>Flavobacteriaceae</taxon>
        <taxon>Flagellimonas</taxon>
    </lineage>
</organism>
<sequence length="218" mass="25247">MQIQDKIISSIPVFEVSETLKEVIHFFEETTFSHVAITENGEYLGVLSENDLPCFEPDKGIEKFRFEMERFHVNKETMWMDVLEMFSRNEANVIPVVDDNQMVAGYYNLEEVVDYFIDTPFFKEPGSILVVSIGIKDYSFSEIAQIVEGNNARLLGAFISESLNDIVHVTLKIGSENLNEVAQTFRRYNYTIVFGNSDDKFIEDLKERSDYLEKYLNI</sequence>
<evidence type="ECO:0000313" key="4">
    <source>
        <dbReference type="Proteomes" id="UP000237640"/>
    </source>
</evidence>
<gene>
    <name evidence="3" type="ORF">CLV81_1796</name>
</gene>
<dbReference type="InterPro" id="IPR046342">
    <property type="entry name" value="CBS_dom_sf"/>
</dbReference>
<dbReference type="Pfam" id="PF00571">
    <property type="entry name" value="CBS"/>
    <property type="match status" value="2"/>
</dbReference>
<feature type="domain" description="CBS" evidence="2">
    <location>
        <begin position="7"/>
        <end position="63"/>
    </location>
</feature>
<dbReference type="SUPFAM" id="SSF54631">
    <property type="entry name" value="CBS-domain pair"/>
    <property type="match status" value="1"/>
</dbReference>
<dbReference type="EMBL" id="PVYX01000001">
    <property type="protein sequence ID" value="PRX57784.1"/>
    <property type="molecule type" value="Genomic_DNA"/>
</dbReference>
<dbReference type="Gene3D" id="3.10.580.10">
    <property type="entry name" value="CBS-domain"/>
    <property type="match status" value="1"/>
</dbReference>